<evidence type="ECO:0000313" key="2">
    <source>
        <dbReference type="Proteomes" id="UP001283361"/>
    </source>
</evidence>
<dbReference type="Proteomes" id="UP001283361">
    <property type="component" value="Unassembled WGS sequence"/>
</dbReference>
<sequence length="95" mass="11344">MYRGIEERARALYDPWAQESSDDLEGVMLLELDELEHVFEIDIDVFRFKYDPPSLVPIRRSAYKHDDVLHVLLLHGCHFCYIKDIDKCLWMSKML</sequence>
<comment type="caution">
    <text evidence="1">The sequence shown here is derived from an EMBL/GenBank/DDBJ whole genome shotgun (WGS) entry which is preliminary data.</text>
</comment>
<dbReference type="EMBL" id="JAWDGP010004919">
    <property type="protein sequence ID" value="KAK3761301.1"/>
    <property type="molecule type" value="Genomic_DNA"/>
</dbReference>
<protein>
    <submittedName>
        <fullName evidence="1">Uncharacterized protein</fullName>
    </submittedName>
</protein>
<evidence type="ECO:0000313" key="1">
    <source>
        <dbReference type="EMBL" id="KAK3761301.1"/>
    </source>
</evidence>
<keyword evidence="2" id="KW-1185">Reference proteome</keyword>
<gene>
    <name evidence="1" type="ORF">RRG08_014312</name>
</gene>
<name>A0AAE0Z2X7_9GAST</name>
<accession>A0AAE0Z2X7</accession>
<proteinExistence type="predicted"/>
<reference evidence="1" key="1">
    <citation type="journal article" date="2023" name="G3 (Bethesda)">
        <title>A reference genome for the long-term kleptoplast-retaining sea slug Elysia crispata morphotype clarki.</title>
        <authorList>
            <person name="Eastman K.E."/>
            <person name="Pendleton A.L."/>
            <person name="Shaikh M.A."/>
            <person name="Suttiyut T."/>
            <person name="Ogas R."/>
            <person name="Tomko P."/>
            <person name="Gavelis G."/>
            <person name="Widhalm J.R."/>
            <person name="Wisecaver J.H."/>
        </authorList>
    </citation>
    <scope>NUCLEOTIDE SEQUENCE</scope>
    <source>
        <strain evidence="1">ECLA1</strain>
    </source>
</reference>
<organism evidence="1 2">
    <name type="scientific">Elysia crispata</name>
    <name type="common">lettuce slug</name>
    <dbReference type="NCBI Taxonomy" id="231223"/>
    <lineage>
        <taxon>Eukaryota</taxon>
        <taxon>Metazoa</taxon>
        <taxon>Spiralia</taxon>
        <taxon>Lophotrochozoa</taxon>
        <taxon>Mollusca</taxon>
        <taxon>Gastropoda</taxon>
        <taxon>Heterobranchia</taxon>
        <taxon>Euthyneura</taxon>
        <taxon>Panpulmonata</taxon>
        <taxon>Sacoglossa</taxon>
        <taxon>Placobranchoidea</taxon>
        <taxon>Plakobranchidae</taxon>
        <taxon>Elysia</taxon>
    </lineage>
</organism>
<dbReference type="AlphaFoldDB" id="A0AAE0Z2X7"/>